<keyword evidence="11" id="KW-0862">Zinc</keyword>
<feature type="binding site" evidence="10">
    <location>
        <position position="420"/>
    </location>
    <ligand>
        <name>Ca(2+)</name>
        <dbReference type="ChEBI" id="CHEBI:29108"/>
    </ligand>
</feature>
<evidence type="ECO:0000256" key="6">
    <source>
        <dbReference type="ARBA" id="ARBA00022801"/>
    </source>
</evidence>
<dbReference type="GO" id="GO:0016020">
    <property type="term" value="C:membrane"/>
    <property type="evidence" value="ECO:0007669"/>
    <property type="project" value="UniProtKB-SubCell"/>
</dbReference>
<dbReference type="Proteomes" id="UP000708208">
    <property type="component" value="Unassembled WGS sequence"/>
</dbReference>
<accession>A0A8J2K5W5</accession>
<feature type="binding site" evidence="10">
    <location>
        <position position="424"/>
    </location>
    <ligand>
        <name>Ca(2+)</name>
        <dbReference type="ChEBI" id="CHEBI:29108"/>
    </ligand>
</feature>
<proteinExistence type="inferred from homology"/>
<evidence type="ECO:0000256" key="1">
    <source>
        <dbReference type="ARBA" id="ARBA00004141"/>
    </source>
</evidence>
<comment type="subcellular location">
    <subcellularLocation>
        <location evidence="1">Membrane</location>
        <topology evidence="1">Multi-pass membrane protein</topology>
    </subcellularLocation>
</comment>
<feature type="transmembrane region" description="Helical" evidence="12">
    <location>
        <begin position="620"/>
        <end position="640"/>
    </location>
</feature>
<reference evidence="14" key="1">
    <citation type="submission" date="2021-06" db="EMBL/GenBank/DDBJ databases">
        <authorList>
            <person name="Hodson N. C."/>
            <person name="Mongue J. A."/>
            <person name="Jaron S. K."/>
        </authorList>
    </citation>
    <scope>NUCLEOTIDE SEQUENCE</scope>
</reference>
<keyword evidence="5 12" id="KW-0812">Transmembrane</keyword>
<feature type="binding site" evidence="10">
    <location>
        <position position="422"/>
    </location>
    <ligand>
        <name>Ca(2+)</name>
        <dbReference type="ChEBI" id="CHEBI:29108"/>
    </ligand>
</feature>
<evidence type="ECO:0000256" key="5">
    <source>
        <dbReference type="ARBA" id="ARBA00022692"/>
    </source>
</evidence>
<dbReference type="PROSITE" id="PS00089">
    <property type="entry name" value="RIBORED_LARGE"/>
    <property type="match status" value="1"/>
</dbReference>
<feature type="transmembrane region" description="Helical" evidence="12">
    <location>
        <begin position="576"/>
        <end position="593"/>
    </location>
</feature>
<dbReference type="PANTHER" id="PTHR11573:SF6">
    <property type="entry name" value="RIBONUCLEOSIDE-DIPHOSPHATE REDUCTASE LARGE SUBUNIT"/>
    <property type="match status" value="1"/>
</dbReference>
<comment type="cofactor">
    <cofactor evidence="11">
        <name>Zn(2+)</name>
        <dbReference type="ChEBI" id="CHEBI:29105"/>
    </cofactor>
</comment>
<dbReference type="InterPro" id="IPR039718">
    <property type="entry name" value="Rrm1"/>
</dbReference>
<evidence type="ECO:0000313" key="14">
    <source>
        <dbReference type="EMBL" id="CAG7730104.1"/>
    </source>
</evidence>
<evidence type="ECO:0000256" key="4">
    <source>
        <dbReference type="ARBA" id="ARBA00011891"/>
    </source>
</evidence>
<protein>
    <recommendedName>
        <fullName evidence="4">ceramidase</fullName>
        <ecNumber evidence="4">3.5.1.23</ecNumber>
    </recommendedName>
</protein>
<gene>
    <name evidence="14" type="ORF">AFUS01_LOCUS18775</name>
</gene>
<evidence type="ECO:0000256" key="12">
    <source>
        <dbReference type="SAM" id="Phobius"/>
    </source>
</evidence>
<keyword evidence="10" id="KW-0479">Metal-binding</keyword>
<feature type="binding site" evidence="10">
    <location>
        <position position="419"/>
    </location>
    <ligand>
        <name>Ca(2+)</name>
        <dbReference type="ChEBI" id="CHEBI:29108"/>
    </ligand>
</feature>
<dbReference type="GO" id="GO:0046872">
    <property type="term" value="F:metal ion binding"/>
    <property type="evidence" value="ECO:0007669"/>
    <property type="project" value="UniProtKB-KW"/>
</dbReference>
<comment type="caution">
    <text evidence="14">The sequence shown here is derived from an EMBL/GenBank/DDBJ whole genome shotgun (WGS) entry which is preliminary data.</text>
</comment>
<evidence type="ECO:0000256" key="7">
    <source>
        <dbReference type="ARBA" id="ARBA00022989"/>
    </source>
</evidence>
<sequence length="730" mass="83981">MEFLELKKNTGKEENRARDLFYALWIPDLFMKRVEQNADWSLMCPHDAPGLFAVWGEEFEDLYIRKYGIKLLNPKLKQALLTWCNLKSNQKNLGTIKCSNLCTEVVQYSSSDEVAVCNLASIAVIDVNYYPVPEVEVSNKRHRPIGIGIQGLADAFLLMRYPFESEQAKLLNIQIFETIFMILQYDMWNVTPTDLWNWNNLKGRIAEHGLRNSLFLAPMPTASTAQILGNNEAIEAYTSNIYTRRVLSGEFQVVNPHLLKDLTELGLWNSDMKNKLIAGNGSVQHIKEIPQDLKALYKTVWEISQKCVLDMSADRGAYIDQSQSLNIHIAEPTFAKLTSMHFYTWKKGLKTGMYYLRTKPAANAIQFTVDKSKLQNHEDTTAVPIYTTLDSGLQKFRRQLSVMPPLPEQFWGPPTSTLDWCEVNYEASPFVAEFWNTISNLGMILPPLFGIYEVLRLGLEKKFVLTHTFLIVVGLGSWAFHMTLLWPMQLADELPMVWGNSILVYQLWEIRKTARRQINWAVIVVCFTYCFFFTALYLIFKNPLIHHTMYGLLVIVVLGMDLRLVNYNQCRTCTKLLSVGFFMYTFGFGLWNIDNQLCPQITELRAQLPRSLRPFTQLHAWWHILAGYATYLHILFGIHARGHFFKPKTRITVRYQDLMGSICYTLRGLVIQMLQITIYKSFLLKTNYDAVIHGPEILAYRVLFRVKSFATTAGGEVAGDDLRTIDNCAL</sequence>
<evidence type="ECO:0000313" key="15">
    <source>
        <dbReference type="Proteomes" id="UP000708208"/>
    </source>
</evidence>
<feature type="binding site" evidence="11">
    <location>
        <position position="623"/>
    </location>
    <ligand>
        <name>Zn(2+)</name>
        <dbReference type="ChEBI" id="CHEBI:29105"/>
        <note>catalytic</note>
    </ligand>
</feature>
<keyword evidence="15" id="KW-1185">Reference proteome</keyword>
<feature type="binding site" evidence="10">
    <location>
        <position position="433"/>
    </location>
    <ligand>
        <name>Ca(2+)</name>
        <dbReference type="ChEBI" id="CHEBI:29108"/>
    </ligand>
</feature>
<dbReference type="EMBL" id="CAJVCH010189012">
    <property type="protein sequence ID" value="CAG7730104.1"/>
    <property type="molecule type" value="Genomic_DNA"/>
</dbReference>
<dbReference type="Pfam" id="PF02867">
    <property type="entry name" value="Ribonuc_red_lgC"/>
    <property type="match status" value="3"/>
</dbReference>
<feature type="transmembrane region" description="Helical" evidence="12">
    <location>
        <begin position="520"/>
        <end position="539"/>
    </location>
</feature>
<keyword evidence="7 12" id="KW-1133">Transmembrane helix</keyword>
<evidence type="ECO:0000256" key="10">
    <source>
        <dbReference type="PIRSR" id="PIRSR608901-1"/>
    </source>
</evidence>
<name>A0A8J2K5W5_9HEXA</name>
<keyword evidence="6" id="KW-0378">Hydrolase</keyword>
<dbReference type="GO" id="GO:0005971">
    <property type="term" value="C:ribonucleoside-diphosphate reductase complex"/>
    <property type="evidence" value="ECO:0007669"/>
    <property type="project" value="TreeGrafter"/>
</dbReference>
<dbReference type="GO" id="GO:0005524">
    <property type="term" value="F:ATP binding"/>
    <property type="evidence" value="ECO:0007669"/>
    <property type="project" value="TreeGrafter"/>
</dbReference>
<evidence type="ECO:0000256" key="8">
    <source>
        <dbReference type="ARBA" id="ARBA00023116"/>
    </source>
</evidence>
<comment type="similarity">
    <text evidence="2">Belongs to the alkaline ceramidase family.</text>
</comment>
<keyword evidence="8" id="KW-0215">Deoxyribonucleotide synthesis</keyword>
<dbReference type="InterPro" id="IPR000788">
    <property type="entry name" value="RNR_lg_C"/>
</dbReference>
<evidence type="ECO:0000256" key="9">
    <source>
        <dbReference type="ARBA" id="ARBA00023136"/>
    </source>
</evidence>
<dbReference type="GO" id="GO:0009263">
    <property type="term" value="P:deoxyribonucleotide biosynthetic process"/>
    <property type="evidence" value="ECO:0007669"/>
    <property type="project" value="UniProtKB-KW"/>
</dbReference>
<dbReference type="PANTHER" id="PTHR11573">
    <property type="entry name" value="RIBONUCLEOSIDE-DIPHOSPHATE REDUCTASE LARGE CHAIN"/>
    <property type="match status" value="1"/>
</dbReference>
<feature type="binding site" evidence="11">
    <location>
        <position position="619"/>
    </location>
    <ligand>
        <name>Zn(2+)</name>
        <dbReference type="ChEBI" id="CHEBI:29105"/>
        <note>catalytic</note>
    </ligand>
</feature>
<dbReference type="Pfam" id="PF05875">
    <property type="entry name" value="Ceramidase"/>
    <property type="match status" value="1"/>
</dbReference>
<dbReference type="InterPro" id="IPR013346">
    <property type="entry name" value="NrdE_NrdA_C"/>
</dbReference>
<keyword evidence="10" id="KW-0106">Calcium</keyword>
<dbReference type="EC" id="3.5.1.23" evidence="4"/>
<dbReference type="InterPro" id="IPR008901">
    <property type="entry name" value="ACER"/>
</dbReference>
<organism evidence="14 15">
    <name type="scientific">Allacma fusca</name>
    <dbReference type="NCBI Taxonomy" id="39272"/>
    <lineage>
        <taxon>Eukaryota</taxon>
        <taxon>Metazoa</taxon>
        <taxon>Ecdysozoa</taxon>
        <taxon>Arthropoda</taxon>
        <taxon>Hexapoda</taxon>
        <taxon>Collembola</taxon>
        <taxon>Symphypleona</taxon>
        <taxon>Sminthuridae</taxon>
        <taxon>Allacma</taxon>
    </lineage>
</organism>
<keyword evidence="9 12" id="KW-0472">Membrane</keyword>
<dbReference type="OrthoDB" id="3000483at2759"/>
<dbReference type="AlphaFoldDB" id="A0A8J2K5W5"/>
<feature type="transmembrane region" description="Helical" evidence="12">
    <location>
        <begin position="545"/>
        <end position="564"/>
    </location>
</feature>
<feature type="domain" description="Ribonucleotide reductase large subunit" evidence="13">
    <location>
        <begin position="198"/>
        <end position="220"/>
    </location>
</feature>
<dbReference type="GO" id="GO:0006672">
    <property type="term" value="P:ceramide metabolic process"/>
    <property type="evidence" value="ECO:0007669"/>
    <property type="project" value="InterPro"/>
</dbReference>
<comment type="similarity">
    <text evidence="3">Belongs to the ribonucleoside diphosphate reductase large chain family.</text>
</comment>
<feature type="binding site" evidence="11">
    <location>
        <position position="481"/>
    </location>
    <ligand>
        <name>Zn(2+)</name>
        <dbReference type="ChEBI" id="CHEBI:29105"/>
        <note>catalytic</note>
    </ligand>
</feature>
<feature type="transmembrane region" description="Helical" evidence="12">
    <location>
        <begin position="464"/>
        <end position="484"/>
    </location>
</feature>
<dbReference type="GO" id="GO:0004748">
    <property type="term" value="F:ribonucleoside-diphosphate reductase activity, thioredoxin disulfide as acceptor"/>
    <property type="evidence" value="ECO:0007669"/>
    <property type="project" value="TreeGrafter"/>
</dbReference>
<dbReference type="GO" id="GO:0017040">
    <property type="term" value="F:N-acylsphingosine amidohydrolase activity"/>
    <property type="evidence" value="ECO:0007669"/>
    <property type="project" value="UniProtKB-EC"/>
</dbReference>
<evidence type="ECO:0000256" key="11">
    <source>
        <dbReference type="PIRSR" id="PIRSR608901-2"/>
    </source>
</evidence>
<evidence type="ECO:0000259" key="13">
    <source>
        <dbReference type="PROSITE" id="PS00089"/>
    </source>
</evidence>
<dbReference type="FunFam" id="3.20.70.20:FF:000035">
    <property type="entry name" value="Predicted protein"/>
    <property type="match status" value="1"/>
</dbReference>
<evidence type="ECO:0000256" key="2">
    <source>
        <dbReference type="ARBA" id="ARBA00009780"/>
    </source>
</evidence>
<evidence type="ECO:0000256" key="3">
    <source>
        <dbReference type="ARBA" id="ARBA00010406"/>
    </source>
</evidence>